<dbReference type="KEGG" id="proe:H9L23_17925"/>
<sequence>MKKLLSLLLFITIINDVNAQITERPRPESWKQLVKGGAFKDRFLAMPDGKLSSDTWGAKNVLPRYVDNGIEDRQRSYWCGDIIQSKDNLYHLYVVGWKESAPKGHFEWPKSIIYHATAKTSFGPFVIKDTIGYGHNVDAFRAKNGKLVLYAIDKNYVADNENGPWTAGKFNFDKRDRPIIEGLSNLTFAQRTDGSYLMVCRGGGSWISESGLSTYYQISNKTAYPNIKGEFEDPVIWRDHIQYNLIVNDWLGRIAYYLRSKDGVNWVTEAGEAYVPGISFHQDGLVESWFKYERMRVFQDQYGRATQANFAVIDAQKEEDFANDNHSSKNIVIPLNPGVLITMLTKTLPDAKTRNIKIKVKAEKGFNPQTDIDLKSLRFGSSEVVNFGKGAKVIATEKSGNDLVLTFSTIGLALTKDEFAPKLLGKYLSGKMLFGYTRVPWVKYDEAILSARKPDFKVGSAKLTAAINIENFGLSTSQPGRIELYANINQQEKLIAKGDIPPIAKYANLVKTIAAANTFEKGQNYDFTLYIINGTNRSIFNFKAIPNLP</sequence>
<proteinExistence type="predicted"/>
<keyword evidence="3" id="KW-1185">Reference proteome</keyword>
<dbReference type="GO" id="GO:0016787">
    <property type="term" value="F:hydrolase activity"/>
    <property type="evidence" value="ECO:0007669"/>
    <property type="project" value="UniProtKB-KW"/>
</dbReference>
<dbReference type="RefSeq" id="WP_187591660.1">
    <property type="nucleotide sequence ID" value="NZ_CP060723.1"/>
</dbReference>
<name>A0A7G9QCB1_9SPHI</name>
<dbReference type="InterPro" id="IPR023296">
    <property type="entry name" value="Glyco_hydro_beta-prop_sf"/>
</dbReference>
<dbReference type="Proteomes" id="UP000515806">
    <property type="component" value="Chromosome"/>
</dbReference>
<dbReference type="EMBL" id="CP060723">
    <property type="protein sequence ID" value="QNN40986.1"/>
    <property type="molecule type" value="Genomic_DNA"/>
</dbReference>
<keyword evidence="2" id="KW-0378">Hydrolase</keyword>
<dbReference type="Gene3D" id="2.115.10.20">
    <property type="entry name" value="Glycosyl hydrolase domain, family 43"/>
    <property type="match status" value="1"/>
</dbReference>
<evidence type="ECO:0000313" key="2">
    <source>
        <dbReference type="EMBL" id="QNN40986.1"/>
    </source>
</evidence>
<feature type="chain" id="PRO_5028988113" evidence="1">
    <location>
        <begin position="20"/>
        <end position="549"/>
    </location>
</feature>
<accession>A0A7G9QCB1</accession>
<evidence type="ECO:0000313" key="3">
    <source>
        <dbReference type="Proteomes" id="UP000515806"/>
    </source>
</evidence>
<gene>
    <name evidence="2" type="ORF">H9L23_17925</name>
</gene>
<feature type="signal peptide" evidence="1">
    <location>
        <begin position="1"/>
        <end position="19"/>
    </location>
</feature>
<evidence type="ECO:0000256" key="1">
    <source>
        <dbReference type="SAM" id="SignalP"/>
    </source>
</evidence>
<reference evidence="2 3" key="1">
    <citation type="submission" date="2020-08" db="EMBL/GenBank/DDBJ databases">
        <title>Genome sequence of Pedobacter roseus KACC 11594T.</title>
        <authorList>
            <person name="Hyun D.-W."/>
            <person name="Bae J.-W."/>
        </authorList>
    </citation>
    <scope>NUCLEOTIDE SEQUENCE [LARGE SCALE GENOMIC DNA]</scope>
    <source>
        <strain evidence="2 3">KACC 11594</strain>
    </source>
</reference>
<dbReference type="CDD" id="cd08994">
    <property type="entry name" value="GH43_62_32_68_117_130-like"/>
    <property type="match status" value="1"/>
</dbReference>
<keyword evidence="1" id="KW-0732">Signal</keyword>
<organism evidence="2 3">
    <name type="scientific">Pedobacter roseus</name>
    <dbReference type="NCBI Taxonomy" id="336820"/>
    <lineage>
        <taxon>Bacteria</taxon>
        <taxon>Pseudomonadati</taxon>
        <taxon>Bacteroidota</taxon>
        <taxon>Sphingobacteriia</taxon>
        <taxon>Sphingobacteriales</taxon>
        <taxon>Sphingobacteriaceae</taxon>
        <taxon>Pedobacter</taxon>
    </lineage>
</organism>
<dbReference type="AlphaFoldDB" id="A0A7G9QCB1"/>
<protein>
    <submittedName>
        <fullName evidence="2">Glycoside hydrolase family protein</fullName>
    </submittedName>
</protein>